<feature type="transmembrane region" description="Helical" evidence="7">
    <location>
        <begin position="194"/>
        <end position="215"/>
    </location>
</feature>
<evidence type="ECO:0000256" key="2">
    <source>
        <dbReference type="ARBA" id="ARBA00022448"/>
    </source>
</evidence>
<proteinExistence type="inferred from homology"/>
<dbReference type="AlphaFoldDB" id="D2PQV1"/>
<dbReference type="KEGG" id="kfl:Kfla_1993"/>
<evidence type="ECO:0000256" key="1">
    <source>
        <dbReference type="ARBA" id="ARBA00004651"/>
    </source>
</evidence>
<dbReference type="SUPFAM" id="SSF161098">
    <property type="entry name" value="MetI-like"/>
    <property type="match status" value="1"/>
</dbReference>
<dbReference type="CDD" id="cd06261">
    <property type="entry name" value="TM_PBP2"/>
    <property type="match status" value="1"/>
</dbReference>
<keyword evidence="11" id="KW-1185">Reference proteome</keyword>
<dbReference type="RefSeq" id="WP_012919640.1">
    <property type="nucleotide sequence ID" value="NC_013729.1"/>
</dbReference>
<protein>
    <submittedName>
        <fullName evidence="10">Binding-protein-dependent transport systems inner membrane component</fullName>
    </submittedName>
</protein>
<feature type="transmembrane region" description="Helical" evidence="7">
    <location>
        <begin position="248"/>
        <end position="273"/>
    </location>
</feature>
<keyword evidence="6 7" id="KW-0472">Membrane</keyword>
<dbReference type="Proteomes" id="UP000007967">
    <property type="component" value="Chromosome"/>
</dbReference>
<feature type="transmembrane region" description="Helical" evidence="7">
    <location>
        <begin position="47"/>
        <end position="75"/>
    </location>
</feature>
<evidence type="ECO:0000313" key="10">
    <source>
        <dbReference type="EMBL" id="ADB31084.1"/>
    </source>
</evidence>
<feature type="region of interest" description="Disordered" evidence="8">
    <location>
        <begin position="1"/>
        <end position="38"/>
    </location>
</feature>
<comment type="similarity">
    <text evidence="7">Belongs to the binding-protein-dependent transport system permease family.</text>
</comment>
<evidence type="ECO:0000256" key="7">
    <source>
        <dbReference type="RuleBase" id="RU363032"/>
    </source>
</evidence>
<feature type="domain" description="ABC transmembrane type-1" evidence="9">
    <location>
        <begin position="106"/>
        <end position="320"/>
    </location>
</feature>
<evidence type="ECO:0000256" key="6">
    <source>
        <dbReference type="ARBA" id="ARBA00023136"/>
    </source>
</evidence>
<dbReference type="PANTHER" id="PTHR30193:SF41">
    <property type="entry name" value="DIACETYLCHITOBIOSE UPTAKE SYSTEM PERMEASE PROTEIN NGCF"/>
    <property type="match status" value="1"/>
</dbReference>
<dbReference type="InterPro" id="IPR000515">
    <property type="entry name" value="MetI-like"/>
</dbReference>
<keyword evidence="2 7" id="KW-0813">Transport</keyword>
<name>D2PQV1_KRIFD</name>
<dbReference type="PANTHER" id="PTHR30193">
    <property type="entry name" value="ABC TRANSPORTER PERMEASE PROTEIN"/>
    <property type="match status" value="1"/>
</dbReference>
<reference evidence="10 11" key="2">
    <citation type="journal article" date="2010" name="Stand. Genomic Sci.">
        <title>Complete genome sequence of Kribbella flavida type strain (IFO 14399).</title>
        <authorList>
            <person name="Pukall R."/>
            <person name="Lapidus A."/>
            <person name="Glavina Del Rio T."/>
            <person name="Copeland A."/>
            <person name="Tice H."/>
            <person name="Cheng J.-F."/>
            <person name="Lucas S."/>
            <person name="Chen F."/>
            <person name="Nolan M."/>
            <person name="LaButti K."/>
            <person name="Pati A."/>
            <person name="Ivanova N."/>
            <person name="Mavrommatis K."/>
            <person name="Mikhailova N."/>
            <person name="Pitluck S."/>
            <person name="Bruce D."/>
            <person name="Goodwin L."/>
            <person name="Land M."/>
            <person name="Hauser L."/>
            <person name="Chang Y.-J."/>
            <person name="Jeffries C.D."/>
            <person name="Chen A."/>
            <person name="Palaniappan K."/>
            <person name="Chain P."/>
            <person name="Rohde M."/>
            <person name="Goeker M."/>
            <person name="Bristow J."/>
            <person name="Eisen J.A."/>
            <person name="Markowitz V."/>
            <person name="Hugenholtz P."/>
            <person name="Kyrpides N.C."/>
            <person name="Klenk H.-P."/>
            <person name="Brettin T."/>
        </authorList>
    </citation>
    <scope>NUCLEOTIDE SEQUENCE [LARGE SCALE GENOMIC DNA]</scope>
    <source>
        <strain evidence="11">DSM 17836 / JCM 10339 / NBRC 14399</strain>
    </source>
</reference>
<accession>D2PQV1</accession>
<feature type="transmembrane region" description="Helical" evidence="7">
    <location>
        <begin position="299"/>
        <end position="320"/>
    </location>
</feature>
<dbReference type="PROSITE" id="PS50928">
    <property type="entry name" value="ABC_TM1"/>
    <property type="match status" value="1"/>
</dbReference>
<evidence type="ECO:0000259" key="9">
    <source>
        <dbReference type="PROSITE" id="PS50928"/>
    </source>
</evidence>
<feature type="transmembrane region" description="Helical" evidence="7">
    <location>
        <begin position="110"/>
        <end position="132"/>
    </location>
</feature>
<keyword evidence="4 7" id="KW-0812">Transmembrane</keyword>
<organism evidence="10 11">
    <name type="scientific">Kribbella flavida (strain DSM 17836 / JCM 10339 / NBRC 14399)</name>
    <dbReference type="NCBI Taxonomy" id="479435"/>
    <lineage>
        <taxon>Bacteria</taxon>
        <taxon>Bacillati</taxon>
        <taxon>Actinomycetota</taxon>
        <taxon>Actinomycetes</taxon>
        <taxon>Propionibacteriales</taxon>
        <taxon>Kribbellaceae</taxon>
        <taxon>Kribbella</taxon>
    </lineage>
</organism>
<dbReference type="InterPro" id="IPR035906">
    <property type="entry name" value="MetI-like_sf"/>
</dbReference>
<evidence type="ECO:0000256" key="5">
    <source>
        <dbReference type="ARBA" id="ARBA00022989"/>
    </source>
</evidence>
<dbReference type="InterPro" id="IPR051393">
    <property type="entry name" value="ABC_transporter_permease"/>
</dbReference>
<dbReference type="STRING" id="479435.Kfla_1993"/>
<evidence type="ECO:0000256" key="4">
    <source>
        <dbReference type="ARBA" id="ARBA00022692"/>
    </source>
</evidence>
<sequence length="334" mass="35998">MNRTVVDTSPAATPAAPSPSTTPKPPRRSRQIRSTTPSVTRKAQTRLGLVLVAPLMAMVVVFLIFPLGNALYYAFVDFNGINPQPPFVGLDNFVELFKDPSVWAALKNNVIWIVLGTIAPLVIGLGLALLVWGVPRGSLFYRIAFFFPYILPQVAVGVVWGWIYDPTRGWLNRGLELVGLGSLGTGWLGNPDTALYAVLGTAVWATAGFVFVILLSALRNVDTELVDASLLDGAGPMSRLRYVILPQIMPVFLMVTTITLVGGFSVFDIVFIMTGGGPAGATEVLGTYAYGNAFQLNRISYGTALALVLTLLAVPFAVWLNRLQRRLSLQGMGA</sequence>
<feature type="transmembrane region" description="Helical" evidence="7">
    <location>
        <begin position="139"/>
        <end position="163"/>
    </location>
</feature>
<reference evidence="11" key="1">
    <citation type="submission" date="2009-09" db="EMBL/GenBank/DDBJ databases">
        <title>The complete genome of Kribbella flavida DSM 17836.</title>
        <authorList>
            <consortium name="US DOE Joint Genome Institute (JGI-PGF)"/>
            <person name="Lucas S."/>
            <person name="Copeland A."/>
            <person name="Lapidus A."/>
            <person name="Glavina del Rio T."/>
            <person name="Dalin E."/>
            <person name="Tice H."/>
            <person name="Bruce D."/>
            <person name="Goodwin L."/>
            <person name="Pitluck S."/>
            <person name="Kyrpides N."/>
            <person name="Mavromatis K."/>
            <person name="Ivanova N."/>
            <person name="Saunders E."/>
            <person name="Brettin T."/>
            <person name="Detter J.C."/>
            <person name="Han C."/>
            <person name="Larimer F."/>
            <person name="Land M."/>
            <person name="Hauser L."/>
            <person name="Markowitz V."/>
            <person name="Cheng J.-F."/>
            <person name="Hugenholtz P."/>
            <person name="Woyke T."/>
            <person name="Wu D."/>
            <person name="Pukall R."/>
            <person name="Klenk H.-P."/>
            <person name="Eisen J.A."/>
        </authorList>
    </citation>
    <scope>NUCLEOTIDE SEQUENCE [LARGE SCALE GENOMIC DNA]</scope>
    <source>
        <strain evidence="11">DSM 17836 / JCM 10339 / NBRC 14399</strain>
    </source>
</reference>
<evidence type="ECO:0000256" key="3">
    <source>
        <dbReference type="ARBA" id="ARBA00022475"/>
    </source>
</evidence>
<gene>
    <name evidence="10" type="ordered locus">Kfla_1993</name>
</gene>
<dbReference type="eggNOG" id="COG1175">
    <property type="taxonomic scope" value="Bacteria"/>
</dbReference>
<keyword evidence="5 7" id="KW-1133">Transmembrane helix</keyword>
<dbReference type="EMBL" id="CP001736">
    <property type="protein sequence ID" value="ADB31084.1"/>
    <property type="molecule type" value="Genomic_DNA"/>
</dbReference>
<keyword evidence="3" id="KW-1003">Cell membrane</keyword>
<dbReference type="GO" id="GO:0005886">
    <property type="term" value="C:plasma membrane"/>
    <property type="evidence" value="ECO:0007669"/>
    <property type="project" value="UniProtKB-SubCell"/>
</dbReference>
<dbReference type="HOGENOM" id="CLU_016047_0_3_11"/>
<dbReference type="Pfam" id="PF00528">
    <property type="entry name" value="BPD_transp_1"/>
    <property type="match status" value="1"/>
</dbReference>
<comment type="subcellular location">
    <subcellularLocation>
        <location evidence="1 7">Cell membrane</location>
        <topology evidence="1 7">Multi-pass membrane protein</topology>
    </subcellularLocation>
</comment>
<dbReference type="OrthoDB" id="9804439at2"/>
<evidence type="ECO:0000313" key="11">
    <source>
        <dbReference type="Proteomes" id="UP000007967"/>
    </source>
</evidence>
<evidence type="ECO:0000256" key="8">
    <source>
        <dbReference type="SAM" id="MobiDB-lite"/>
    </source>
</evidence>
<dbReference type="GO" id="GO:0055085">
    <property type="term" value="P:transmembrane transport"/>
    <property type="evidence" value="ECO:0007669"/>
    <property type="project" value="InterPro"/>
</dbReference>
<dbReference type="Gene3D" id="1.10.3720.10">
    <property type="entry name" value="MetI-like"/>
    <property type="match status" value="1"/>
</dbReference>